<dbReference type="AlphaFoldDB" id="A0A2N0YZ52"/>
<dbReference type="InterPro" id="IPR002669">
    <property type="entry name" value="UreD"/>
</dbReference>
<keyword evidence="2 3" id="KW-0143">Chaperone</keyword>
<comment type="subcellular location">
    <subcellularLocation>
        <location evidence="3">Cytoplasm</location>
    </subcellularLocation>
</comment>
<dbReference type="HAMAP" id="MF_01384">
    <property type="entry name" value="UreD"/>
    <property type="match status" value="1"/>
</dbReference>
<dbReference type="EMBL" id="PISE01000040">
    <property type="protein sequence ID" value="PKG22540.1"/>
    <property type="molecule type" value="Genomic_DNA"/>
</dbReference>
<evidence type="ECO:0000256" key="1">
    <source>
        <dbReference type="ARBA" id="ARBA00007177"/>
    </source>
</evidence>
<keyword evidence="5" id="KW-1185">Reference proteome</keyword>
<comment type="function">
    <text evidence="3">Required for maturation of urease via the functional incorporation of the urease nickel metallocenter.</text>
</comment>
<name>A0A2N0YZ52_9BACI</name>
<protein>
    <recommendedName>
        <fullName evidence="3">Urease accessory protein UreD</fullName>
    </recommendedName>
</protein>
<evidence type="ECO:0000313" key="4">
    <source>
        <dbReference type="EMBL" id="PKG22540.1"/>
    </source>
</evidence>
<evidence type="ECO:0000313" key="5">
    <source>
        <dbReference type="Proteomes" id="UP000233375"/>
    </source>
</evidence>
<reference evidence="4 5" key="1">
    <citation type="journal article" date="2003" name="Int. J. Syst. Evol. Microbiol.">
        <title>Bacillus nealsonii sp. nov., isolated from a spacecraft-assembly facility, whose spores are gamma-radiation resistant.</title>
        <authorList>
            <person name="Venkateswaran K."/>
            <person name="Kempf M."/>
            <person name="Chen F."/>
            <person name="Satomi M."/>
            <person name="Nicholson W."/>
            <person name="Kern R."/>
        </authorList>
    </citation>
    <scope>NUCLEOTIDE SEQUENCE [LARGE SCALE GENOMIC DNA]</scope>
    <source>
        <strain evidence="4 5">FO-92</strain>
    </source>
</reference>
<dbReference type="Proteomes" id="UP000233375">
    <property type="component" value="Unassembled WGS sequence"/>
</dbReference>
<comment type="similarity">
    <text evidence="1 3">Belongs to the UreD family.</text>
</comment>
<accession>A0A2N0YZ52</accession>
<sequence>MKDKAVVTGKLALTFEKRREKTRLVDCFQAPPLKASRTLYSEGDDQATVYLVETSGGLVAGDLNEYEIKLKEGARVCLIPQSATKVYPSYNEQTSKQKIMITLDKHTFLEWNKEEIIPFEQAKYEGSTLVRMEDTSTFLFAEIIYPGREKRGESFRYRMLSTQLQIWVEDSCWVYDPLKIFPEKMQIEKIGLLEGFMYIASVWVITPKLEWTENQLQALLPSEDKNHVVGVTNLKNNGLLVRWLSSNLPRIKKEIEQIFKKVKERI</sequence>
<comment type="caution">
    <text evidence="4">The sequence shown here is derived from an EMBL/GenBank/DDBJ whole genome shotgun (WGS) entry which is preliminary data.</text>
</comment>
<comment type="subunit">
    <text evidence="3">UreD, UreF and UreG form a complex that acts as a GTP-hydrolysis-dependent molecular chaperone, activating the urease apoprotein by helping to assemble the nickel containing metallocenter of UreC. The UreE protein probably delivers the nickel.</text>
</comment>
<dbReference type="GO" id="GO:0005737">
    <property type="term" value="C:cytoplasm"/>
    <property type="evidence" value="ECO:0007669"/>
    <property type="project" value="UniProtKB-SubCell"/>
</dbReference>
<organism evidence="4 5">
    <name type="scientific">Niallia nealsonii</name>
    <dbReference type="NCBI Taxonomy" id="115979"/>
    <lineage>
        <taxon>Bacteria</taxon>
        <taxon>Bacillati</taxon>
        <taxon>Bacillota</taxon>
        <taxon>Bacilli</taxon>
        <taxon>Bacillales</taxon>
        <taxon>Bacillaceae</taxon>
        <taxon>Niallia</taxon>
    </lineage>
</organism>
<proteinExistence type="inferred from homology"/>
<dbReference type="Pfam" id="PF01774">
    <property type="entry name" value="UreD"/>
    <property type="match status" value="1"/>
</dbReference>
<keyword evidence="3" id="KW-0996">Nickel insertion</keyword>
<dbReference type="GO" id="GO:0016151">
    <property type="term" value="F:nickel cation binding"/>
    <property type="evidence" value="ECO:0007669"/>
    <property type="project" value="UniProtKB-UniRule"/>
</dbReference>
<gene>
    <name evidence="3" type="primary">ureD</name>
    <name evidence="4" type="ORF">CWS01_16605</name>
</gene>
<dbReference type="PANTHER" id="PTHR33643">
    <property type="entry name" value="UREASE ACCESSORY PROTEIN D"/>
    <property type="match status" value="1"/>
</dbReference>
<evidence type="ECO:0000256" key="3">
    <source>
        <dbReference type="HAMAP-Rule" id="MF_01384"/>
    </source>
</evidence>
<dbReference type="PANTHER" id="PTHR33643:SF1">
    <property type="entry name" value="UREASE ACCESSORY PROTEIN D"/>
    <property type="match status" value="1"/>
</dbReference>
<evidence type="ECO:0000256" key="2">
    <source>
        <dbReference type="ARBA" id="ARBA00023186"/>
    </source>
</evidence>
<keyword evidence="3" id="KW-0963">Cytoplasm</keyword>